<dbReference type="RefSeq" id="WP_092672278.1">
    <property type="nucleotide sequence ID" value="NZ_FOXS01000002.1"/>
</dbReference>
<gene>
    <name evidence="1" type="ORF">SAMN04515668_2164</name>
</gene>
<dbReference type="EMBL" id="FOXS01000002">
    <property type="protein sequence ID" value="SFQ38077.1"/>
    <property type="molecule type" value="Genomic_DNA"/>
</dbReference>
<protein>
    <recommendedName>
        <fullName evidence="3">DinB superfamily protein</fullName>
    </recommendedName>
</protein>
<evidence type="ECO:0000313" key="2">
    <source>
        <dbReference type="Proteomes" id="UP000199029"/>
    </source>
</evidence>
<proteinExistence type="predicted"/>
<accession>A0A1I5Y272</accession>
<sequence>MLVAVLKTLFDRDLNELGQEIEAYQDKKALWHVEPGISNSGGNLCLHLLGTLNTYIGAELGNSG</sequence>
<keyword evidence="2" id="KW-1185">Reference proteome</keyword>
<dbReference type="AlphaFoldDB" id="A0A1I5Y272"/>
<organism evidence="1 2">
    <name type="scientific">Hymenobacter arizonensis</name>
    <name type="common">Siccationidurans arizonensis</name>
    <dbReference type="NCBI Taxonomy" id="1227077"/>
    <lineage>
        <taxon>Bacteria</taxon>
        <taxon>Pseudomonadati</taxon>
        <taxon>Bacteroidota</taxon>
        <taxon>Cytophagia</taxon>
        <taxon>Cytophagales</taxon>
        <taxon>Hymenobacteraceae</taxon>
        <taxon>Hymenobacter</taxon>
    </lineage>
</organism>
<evidence type="ECO:0008006" key="3">
    <source>
        <dbReference type="Google" id="ProtNLM"/>
    </source>
</evidence>
<dbReference type="Proteomes" id="UP000199029">
    <property type="component" value="Unassembled WGS sequence"/>
</dbReference>
<name>A0A1I5Y272_HYMAR</name>
<dbReference type="OrthoDB" id="893570at2"/>
<reference evidence="2" key="1">
    <citation type="submission" date="2016-10" db="EMBL/GenBank/DDBJ databases">
        <authorList>
            <person name="Varghese N."/>
            <person name="Submissions S."/>
        </authorList>
    </citation>
    <scope>NUCLEOTIDE SEQUENCE [LARGE SCALE GENOMIC DNA]</scope>
    <source>
        <strain evidence="2">OR362-8,ATCC BAA-1266,JCM 13504</strain>
    </source>
</reference>
<dbReference type="STRING" id="1227077.SAMN04515668_2164"/>
<evidence type="ECO:0000313" key="1">
    <source>
        <dbReference type="EMBL" id="SFQ38077.1"/>
    </source>
</evidence>